<dbReference type="GO" id="GO:0022857">
    <property type="term" value="F:transmembrane transporter activity"/>
    <property type="evidence" value="ECO:0007669"/>
    <property type="project" value="TreeGrafter"/>
</dbReference>
<dbReference type="Pfam" id="PF02687">
    <property type="entry name" value="FtsX"/>
    <property type="match status" value="1"/>
</dbReference>
<evidence type="ECO:0000256" key="5">
    <source>
        <dbReference type="ARBA" id="ARBA00023136"/>
    </source>
</evidence>
<feature type="transmembrane region" description="Helical" evidence="6">
    <location>
        <begin position="372"/>
        <end position="398"/>
    </location>
</feature>
<feature type="transmembrane region" description="Helical" evidence="6">
    <location>
        <begin position="325"/>
        <end position="351"/>
    </location>
</feature>
<gene>
    <name evidence="9" type="ORF">C7S18_08055</name>
</gene>
<dbReference type="PANTHER" id="PTHR30572">
    <property type="entry name" value="MEMBRANE COMPONENT OF TRANSPORTER-RELATED"/>
    <property type="match status" value="1"/>
</dbReference>
<organism evidence="9 10">
    <name type="scientific">Ahniella affigens</name>
    <dbReference type="NCBI Taxonomy" id="2021234"/>
    <lineage>
        <taxon>Bacteria</taxon>
        <taxon>Pseudomonadati</taxon>
        <taxon>Pseudomonadota</taxon>
        <taxon>Gammaproteobacteria</taxon>
        <taxon>Lysobacterales</taxon>
        <taxon>Rhodanobacteraceae</taxon>
        <taxon>Ahniella</taxon>
    </lineage>
</organism>
<reference evidence="9 10" key="2">
    <citation type="submission" date="2018-03" db="EMBL/GenBank/DDBJ databases">
        <authorList>
            <person name="Keele B.F."/>
        </authorList>
    </citation>
    <scope>NUCLEOTIDE SEQUENCE [LARGE SCALE GENOMIC DNA]</scope>
    <source>
        <strain evidence="9 10">D13</strain>
    </source>
</reference>
<dbReference type="EMBL" id="CP027860">
    <property type="protein sequence ID" value="AVP97148.1"/>
    <property type="molecule type" value="Genomic_DNA"/>
</dbReference>
<keyword evidence="2" id="KW-1003">Cell membrane</keyword>
<keyword evidence="4 6" id="KW-1133">Transmembrane helix</keyword>
<dbReference type="PANTHER" id="PTHR30572:SF18">
    <property type="entry name" value="ABC-TYPE MACROLIDE FAMILY EXPORT SYSTEM PERMEASE COMPONENT 2"/>
    <property type="match status" value="1"/>
</dbReference>
<sequence>MPQSSWLRSRLMFGFLLSSALNSIRRTPILSLLAAATVAVGIGVSIPMMTVFHHMNANPVPDRGDRLFRVSLDNWNAERPFREPNDPPSVLTLQDVKNLASATQPVARAGMFAAEAVIKPEGQGARPFKLAARVTESGFFEMFDPPFLAGSGWDARADANQESVVVIGAGLSQKLFGTTDSVGRQVTVSGRPLTVVGVLAPWELTPVFYDMQNPFAEVEEIFVPMSLMFQLNLVPTFWRSPLVLPSALSYANFEQLFTTTEIVFAQYWVELPDRASADAYRTWLDEYVVAQKALGRFPRPINNRLDDVGAWLDYTMKDSRDAGGVAALIVVTLLFYAVCLFNTVNLLLTKFVRGQSRVSLMRALGAAQSDIFVQYLIEVCLIAIVGGLAGVAIGLVGLDISRSMFEHSSALAVGSVNSGDGSGFWQMDLPMAVTAVLLALVGGAAAGIYPALKACRVSPAIGLKTQ</sequence>
<dbReference type="InterPro" id="IPR003838">
    <property type="entry name" value="ABC3_permease_C"/>
</dbReference>
<name>A0A2P1PQR1_9GAMM</name>
<evidence type="ECO:0000259" key="7">
    <source>
        <dbReference type="Pfam" id="PF02687"/>
    </source>
</evidence>
<evidence type="ECO:0000256" key="6">
    <source>
        <dbReference type="SAM" id="Phobius"/>
    </source>
</evidence>
<evidence type="ECO:0000313" key="10">
    <source>
        <dbReference type="Proteomes" id="UP000241074"/>
    </source>
</evidence>
<keyword evidence="10" id="KW-1185">Reference proteome</keyword>
<dbReference type="GO" id="GO:0005886">
    <property type="term" value="C:plasma membrane"/>
    <property type="evidence" value="ECO:0007669"/>
    <property type="project" value="UniProtKB-SubCell"/>
</dbReference>
<evidence type="ECO:0000256" key="2">
    <source>
        <dbReference type="ARBA" id="ARBA00022475"/>
    </source>
</evidence>
<feature type="domain" description="ABC3 transporter permease C-terminal" evidence="7">
    <location>
        <begin position="330"/>
        <end position="459"/>
    </location>
</feature>
<dbReference type="KEGG" id="xba:C7S18_08055"/>
<evidence type="ECO:0000256" key="4">
    <source>
        <dbReference type="ARBA" id="ARBA00022989"/>
    </source>
</evidence>
<reference evidence="9 10" key="1">
    <citation type="submission" date="2018-03" db="EMBL/GenBank/DDBJ databases">
        <title>Ahniella affigens gen. nov., sp. nov., a gammaproteobacterium isolated from sandy soil near a stream.</title>
        <authorList>
            <person name="Ko Y."/>
            <person name="Kim J.-H."/>
        </authorList>
    </citation>
    <scope>NUCLEOTIDE SEQUENCE [LARGE SCALE GENOMIC DNA]</scope>
    <source>
        <strain evidence="9 10">D13</strain>
    </source>
</reference>
<evidence type="ECO:0000256" key="1">
    <source>
        <dbReference type="ARBA" id="ARBA00004651"/>
    </source>
</evidence>
<evidence type="ECO:0000259" key="8">
    <source>
        <dbReference type="Pfam" id="PF12704"/>
    </source>
</evidence>
<dbReference type="Proteomes" id="UP000241074">
    <property type="component" value="Chromosome"/>
</dbReference>
<accession>A0A2P1PQR1</accession>
<feature type="transmembrane region" description="Helical" evidence="6">
    <location>
        <begin position="431"/>
        <end position="452"/>
    </location>
</feature>
<evidence type="ECO:0000256" key="3">
    <source>
        <dbReference type="ARBA" id="ARBA00022692"/>
    </source>
</evidence>
<keyword evidence="3 6" id="KW-0812">Transmembrane</keyword>
<dbReference type="InterPro" id="IPR025857">
    <property type="entry name" value="MacB_PCD"/>
</dbReference>
<comment type="subcellular location">
    <subcellularLocation>
        <location evidence="1">Cell membrane</location>
        <topology evidence="1">Multi-pass membrane protein</topology>
    </subcellularLocation>
</comment>
<dbReference type="Pfam" id="PF12704">
    <property type="entry name" value="MacB_PCD"/>
    <property type="match status" value="1"/>
</dbReference>
<dbReference type="OrthoDB" id="8735006at2"/>
<keyword evidence="5 6" id="KW-0472">Membrane</keyword>
<proteinExistence type="predicted"/>
<feature type="domain" description="MacB-like periplasmic core" evidence="8">
    <location>
        <begin position="31"/>
        <end position="282"/>
    </location>
</feature>
<evidence type="ECO:0000313" key="9">
    <source>
        <dbReference type="EMBL" id="AVP97148.1"/>
    </source>
</evidence>
<dbReference type="AlphaFoldDB" id="A0A2P1PQR1"/>
<dbReference type="InterPro" id="IPR050250">
    <property type="entry name" value="Macrolide_Exporter_MacB"/>
</dbReference>
<evidence type="ECO:0008006" key="11">
    <source>
        <dbReference type="Google" id="ProtNLM"/>
    </source>
</evidence>
<protein>
    <recommendedName>
        <fullName evidence="11">ABC transporter permease</fullName>
    </recommendedName>
</protein>